<sequence>MKMNISAQFKNIAIVFSTSCILSIPLSAQEQDSVSITSDRLELYKSSNLWINTLNSAGLNLSETFSYTDANGGYTYTKGDFRRQQEGKKNNGFLFNAEGATTLKGAYLWGKFSLETEKKREARFNASIIDPFRGMPYIIADDRSSDWRLQYYNLETKVSTPKLFDKFYAGIGINYNVSTGAKQLDPRPENKYYSLELTPSIVWTINDKHNLGGVFYYKNMHEISEIVFKNSYENATFYYLEGLGSFTQTTGTGRQRDYRGNTFGGELQYSIQSEKSDFLLSGGYIYSYEDVIDGSYKIINDARTASDNYFGNIALVFKGEKHRHKLFANASYQNINGIFYDKVKDPNDPVVGQIILYKKTRSKFKTTQFDLGYDYYKLRGTGYLWHTGTKVTYVMQKDNYLLPQPDVASSFQNIHRYDFDIHGKYNINKGLPFNGQLLIGASAIYSLAEDCELNYGGPNKDHIVINELLNKDFLFLSENYWKLMFDAQYSIPLTISNRAVNAYGKVNGYVVPEVNNSKRANLTVSIGFIL</sequence>
<name>A0A840CS34_9BACT</name>
<accession>A0A840CS34</accession>
<reference evidence="3 4" key="1">
    <citation type="submission" date="2020-08" db="EMBL/GenBank/DDBJ databases">
        <title>Genomic Encyclopedia of Type Strains, Phase IV (KMG-IV): sequencing the most valuable type-strain genomes for metagenomic binning, comparative biology and taxonomic classification.</title>
        <authorList>
            <person name="Goeker M."/>
        </authorList>
    </citation>
    <scope>NUCLEOTIDE SEQUENCE [LARGE SCALE GENOMIC DNA]</scope>
    <source>
        <strain evidence="3 4">DSM 104969</strain>
    </source>
</reference>
<dbReference type="Pfam" id="PF21012">
    <property type="entry name" value="DUF6850"/>
    <property type="match status" value="1"/>
</dbReference>
<feature type="domain" description="DUF6850" evidence="2">
    <location>
        <begin position="57"/>
        <end position="529"/>
    </location>
</feature>
<proteinExistence type="predicted"/>
<dbReference type="EMBL" id="JACIEP010000003">
    <property type="protein sequence ID" value="MBB4035342.1"/>
    <property type="molecule type" value="Genomic_DNA"/>
</dbReference>
<evidence type="ECO:0000313" key="4">
    <source>
        <dbReference type="Proteomes" id="UP000555103"/>
    </source>
</evidence>
<comment type="caution">
    <text evidence="3">The sequence shown here is derived from an EMBL/GenBank/DDBJ whole genome shotgun (WGS) entry which is preliminary data.</text>
</comment>
<dbReference type="RefSeq" id="WP_183306270.1">
    <property type="nucleotide sequence ID" value="NZ_JACIEP010000003.1"/>
</dbReference>
<feature type="signal peptide" evidence="1">
    <location>
        <begin position="1"/>
        <end position="28"/>
    </location>
</feature>
<keyword evidence="1" id="KW-0732">Signal</keyword>
<evidence type="ECO:0000313" key="3">
    <source>
        <dbReference type="EMBL" id="MBB4035342.1"/>
    </source>
</evidence>
<evidence type="ECO:0000259" key="2">
    <source>
        <dbReference type="Pfam" id="PF21012"/>
    </source>
</evidence>
<dbReference type="SUPFAM" id="SSF56935">
    <property type="entry name" value="Porins"/>
    <property type="match status" value="1"/>
</dbReference>
<keyword evidence="4" id="KW-1185">Reference proteome</keyword>
<dbReference type="AlphaFoldDB" id="A0A840CS34"/>
<protein>
    <recommendedName>
        <fullName evidence="2">DUF6850 domain-containing protein</fullName>
    </recommendedName>
</protein>
<gene>
    <name evidence="3" type="ORF">GGR21_001231</name>
</gene>
<feature type="chain" id="PRO_5032987320" description="DUF6850 domain-containing protein" evidence="1">
    <location>
        <begin position="29"/>
        <end position="530"/>
    </location>
</feature>
<dbReference type="InterPro" id="IPR049236">
    <property type="entry name" value="DUF6850"/>
</dbReference>
<evidence type="ECO:0000256" key="1">
    <source>
        <dbReference type="SAM" id="SignalP"/>
    </source>
</evidence>
<organism evidence="3 4">
    <name type="scientific">Dysgonomonas hofstadii</name>
    <dbReference type="NCBI Taxonomy" id="637886"/>
    <lineage>
        <taxon>Bacteria</taxon>
        <taxon>Pseudomonadati</taxon>
        <taxon>Bacteroidota</taxon>
        <taxon>Bacteroidia</taxon>
        <taxon>Bacteroidales</taxon>
        <taxon>Dysgonomonadaceae</taxon>
        <taxon>Dysgonomonas</taxon>
    </lineage>
</organism>
<dbReference type="Proteomes" id="UP000555103">
    <property type="component" value="Unassembled WGS sequence"/>
</dbReference>